<dbReference type="EMBL" id="FOQH01000008">
    <property type="protein sequence ID" value="SFI60552.1"/>
    <property type="molecule type" value="Genomic_DNA"/>
</dbReference>
<organism evidence="1 2">
    <name type="scientific">Albimonas pacifica</name>
    <dbReference type="NCBI Taxonomy" id="1114924"/>
    <lineage>
        <taxon>Bacteria</taxon>
        <taxon>Pseudomonadati</taxon>
        <taxon>Pseudomonadota</taxon>
        <taxon>Alphaproteobacteria</taxon>
        <taxon>Rhodobacterales</taxon>
        <taxon>Paracoccaceae</taxon>
        <taxon>Albimonas</taxon>
    </lineage>
</organism>
<reference evidence="1 2" key="1">
    <citation type="submission" date="2016-10" db="EMBL/GenBank/DDBJ databases">
        <authorList>
            <person name="de Groot N.N."/>
        </authorList>
    </citation>
    <scope>NUCLEOTIDE SEQUENCE [LARGE SCALE GENOMIC DNA]</scope>
    <source>
        <strain evidence="1 2">CGMCC 1.11030</strain>
    </source>
</reference>
<dbReference type="STRING" id="1114924.SAMN05216258_10839"/>
<evidence type="ECO:0000313" key="1">
    <source>
        <dbReference type="EMBL" id="SFI60552.1"/>
    </source>
</evidence>
<sequence length="95" mass="10888">MCNPAPLTTKMRRLLYSARRDPRGLSPSEQTAYWLMTRRAWRALKAETALFGFKHQGGHSRRFAGLPIRITVKDRTNGPDVELVTRHALEIRLGD</sequence>
<keyword evidence="2" id="KW-1185">Reference proteome</keyword>
<dbReference type="RefSeq" id="WP_143103367.1">
    <property type="nucleotide sequence ID" value="NZ_FOQH01000008.1"/>
</dbReference>
<name>A0A1I3JJW0_9RHOB</name>
<protein>
    <submittedName>
        <fullName evidence="1">Uncharacterized protein</fullName>
    </submittedName>
</protein>
<proteinExistence type="predicted"/>
<accession>A0A1I3JJW0</accession>
<dbReference type="AlphaFoldDB" id="A0A1I3JJW0"/>
<evidence type="ECO:0000313" key="2">
    <source>
        <dbReference type="Proteomes" id="UP000199377"/>
    </source>
</evidence>
<gene>
    <name evidence="1" type="ORF">SAMN05216258_10839</name>
</gene>
<dbReference type="Proteomes" id="UP000199377">
    <property type="component" value="Unassembled WGS sequence"/>
</dbReference>